<dbReference type="PROSITE" id="PS50893">
    <property type="entry name" value="ABC_TRANSPORTER_2"/>
    <property type="match status" value="1"/>
</dbReference>
<evidence type="ECO:0000313" key="6">
    <source>
        <dbReference type="RefSeq" id="XP_013790389.2"/>
    </source>
</evidence>
<dbReference type="InterPro" id="IPR056264">
    <property type="entry name" value="R2_ABCA1-4-like"/>
</dbReference>
<dbReference type="RefSeq" id="XP_013790389.2">
    <property type="nucleotide sequence ID" value="XM_013934935.2"/>
</dbReference>
<dbReference type="InterPro" id="IPR003439">
    <property type="entry name" value="ABC_transporter-like_ATP-bd"/>
</dbReference>
<dbReference type="Proteomes" id="UP000694941">
    <property type="component" value="Unplaced"/>
</dbReference>
<protein>
    <submittedName>
        <fullName evidence="6">ATP-binding cassette sub-family A member 3-like</fullName>
    </submittedName>
</protein>
<proteinExistence type="predicted"/>
<feature type="transmembrane region" description="Helical" evidence="3">
    <location>
        <begin position="159"/>
        <end position="186"/>
    </location>
</feature>
<dbReference type="CDD" id="cd03263">
    <property type="entry name" value="ABC_subfamily_A"/>
    <property type="match status" value="1"/>
</dbReference>
<name>A0ABM1BX75_LIMPO</name>
<evidence type="ECO:0000313" key="5">
    <source>
        <dbReference type="Proteomes" id="UP000694941"/>
    </source>
</evidence>
<feature type="transmembrane region" description="Helical" evidence="3">
    <location>
        <begin position="12"/>
        <end position="35"/>
    </location>
</feature>
<evidence type="ECO:0000256" key="1">
    <source>
        <dbReference type="ARBA" id="ARBA00022741"/>
    </source>
</evidence>
<accession>A0ABM1BX75</accession>
<dbReference type="PANTHER" id="PTHR19229">
    <property type="entry name" value="ATP-BINDING CASSETTE TRANSPORTER SUBFAMILY A ABCA"/>
    <property type="match status" value="1"/>
</dbReference>
<dbReference type="InterPro" id="IPR026082">
    <property type="entry name" value="ABCA"/>
</dbReference>
<keyword evidence="2" id="KW-0067">ATP-binding</keyword>
<keyword evidence="3" id="KW-0472">Membrane</keyword>
<sequence>MSFLFQVPSTAYVRLSLFNIVAGIACLLAVTILAIPQLDLVHISKALDWAFSAILPNYCLGRSISNLFQNAKFNKICNVKDILSSYCLDGSFSNLFPNVSICDIASRICDSVDIECFCNLPSSPFFNIIKPCCKGKCGEVCLPWERNFLSWNIPGIGRLLIFLLLQAIIFWILVFAAEINIFRVIWYKKKSSFVTPIQREEEDDDDDVRKEREHINSLFIDDLFKTNILVLKDLTKYYDNFLAVDNLSVGIQRGECFGLLGINGAGKTTTFKMLTGDVVISSGDAYIDGFSVKRNVRKIQHQLGYCPQFDALIEQMTGREVLTMFARLRGVPTHVIERQISYLGKVLYFDTHIDKQVKNYSGGNKRKLSTAVALVGNPPIIFLDEPTTGMDPIARRCLWDALEKVLSCGQSIVLTSHSMEECEALCNRLVIMVNGQFCCLGSPQHLKNKFGQGYILIVKVGYHFWKRASLLSAGNSHHNPLFRPVVRHQDSIHRQEEAETSFKRDLAEVKSFIETTFPGCVLKDAHQGLLQYHIPDIKLTWAQIFGTMERAKVRLNIEDYLVGQTTLEQVFLTFARSQRFTREN</sequence>
<dbReference type="SMART" id="SM00382">
    <property type="entry name" value="AAA"/>
    <property type="match status" value="1"/>
</dbReference>
<organism evidence="5 6">
    <name type="scientific">Limulus polyphemus</name>
    <name type="common">Atlantic horseshoe crab</name>
    <dbReference type="NCBI Taxonomy" id="6850"/>
    <lineage>
        <taxon>Eukaryota</taxon>
        <taxon>Metazoa</taxon>
        <taxon>Ecdysozoa</taxon>
        <taxon>Arthropoda</taxon>
        <taxon>Chelicerata</taxon>
        <taxon>Merostomata</taxon>
        <taxon>Xiphosura</taxon>
        <taxon>Limulidae</taxon>
        <taxon>Limulus</taxon>
    </lineage>
</organism>
<dbReference type="SUPFAM" id="SSF52540">
    <property type="entry name" value="P-loop containing nucleoside triphosphate hydrolases"/>
    <property type="match status" value="1"/>
</dbReference>
<evidence type="ECO:0000256" key="3">
    <source>
        <dbReference type="SAM" id="Phobius"/>
    </source>
</evidence>
<keyword evidence="3" id="KW-0812">Transmembrane</keyword>
<evidence type="ECO:0000256" key="2">
    <source>
        <dbReference type="ARBA" id="ARBA00022840"/>
    </source>
</evidence>
<evidence type="ECO:0000259" key="4">
    <source>
        <dbReference type="PROSITE" id="PS50893"/>
    </source>
</evidence>
<dbReference type="Gene3D" id="3.40.50.300">
    <property type="entry name" value="P-loop containing nucleotide triphosphate hydrolases"/>
    <property type="match status" value="1"/>
</dbReference>
<keyword evidence="1" id="KW-0547">Nucleotide-binding</keyword>
<reference evidence="6" key="1">
    <citation type="submission" date="2025-08" db="UniProtKB">
        <authorList>
            <consortium name="RefSeq"/>
        </authorList>
    </citation>
    <scope>IDENTIFICATION</scope>
    <source>
        <tissue evidence="6">Muscle</tissue>
    </source>
</reference>
<dbReference type="GeneID" id="106474246"/>
<dbReference type="PANTHER" id="PTHR19229:SF250">
    <property type="entry name" value="ABC TRANSPORTER DOMAIN-CONTAINING PROTEIN-RELATED"/>
    <property type="match status" value="1"/>
</dbReference>
<dbReference type="Pfam" id="PF23321">
    <property type="entry name" value="R1_ABCA1"/>
    <property type="match status" value="1"/>
</dbReference>
<gene>
    <name evidence="6" type="primary">LOC106474246</name>
</gene>
<dbReference type="Pfam" id="PF00005">
    <property type="entry name" value="ABC_tran"/>
    <property type="match status" value="1"/>
</dbReference>
<keyword evidence="5" id="KW-1185">Reference proteome</keyword>
<dbReference type="InterPro" id="IPR003593">
    <property type="entry name" value="AAA+_ATPase"/>
</dbReference>
<feature type="domain" description="ABC transporter" evidence="4">
    <location>
        <begin position="229"/>
        <end position="459"/>
    </location>
</feature>
<keyword evidence="3" id="KW-1133">Transmembrane helix</keyword>
<dbReference type="InterPro" id="IPR027417">
    <property type="entry name" value="P-loop_NTPase"/>
</dbReference>